<dbReference type="PANTHER" id="PTHR35165">
    <property type="entry name" value="OS08G0113900 PROTEIN"/>
    <property type="match status" value="1"/>
</dbReference>
<evidence type="ECO:0000256" key="1">
    <source>
        <dbReference type="SAM" id="MobiDB-lite"/>
    </source>
</evidence>
<keyword evidence="2" id="KW-0472">Membrane</keyword>
<evidence type="ECO:0000313" key="3">
    <source>
        <dbReference type="EMBL" id="KAL3536659.1"/>
    </source>
</evidence>
<protein>
    <submittedName>
        <fullName evidence="3">Uncharacterized protein</fullName>
    </submittedName>
</protein>
<sequence>MGSSSYKEDSDAATPPYMYKGFRRILKTTTWMSCLLSFSVSILGGLMLACWDLKYHRSNAQLWMVPFSLILFITPVLVWFSVFISDLFSPKEVQDQDHQHVDKSPPQHSTIPCDPEKR</sequence>
<feature type="compositionally biased region" description="Basic and acidic residues" evidence="1">
    <location>
        <begin position="95"/>
        <end position="105"/>
    </location>
</feature>
<reference evidence="3 4" key="1">
    <citation type="submission" date="2024-11" db="EMBL/GenBank/DDBJ databases">
        <title>A near-complete genome assembly of Cinchona calisaya.</title>
        <authorList>
            <person name="Lian D.C."/>
            <person name="Zhao X.W."/>
            <person name="Wei L."/>
        </authorList>
    </citation>
    <scope>NUCLEOTIDE SEQUENCE [LARGE SCALE GENOMIC DNA]</scope>
    <source>
        <tissue evidence="3">Nenye</tissue>
    </source>
</reference>
<feature type="transmembrane region" description="Helical" evidence="2">
    <location>
        <begin position="63"/>
        <end position="84"/>
    </location>
</feature>
<feature type="region of interest" description="Disordered" evidence="1">
    <location>
        <begin position="95"/>
        <end position="118"/>
    </location>
</feature>
<proteinExistence type="predicted"/>
<keyword evidence="2" id="KW-1133">Transmembrane helix</keyword>
<gene>
    <name evidence="3" type="ORF">ACH5RR_000025</name>
</gene>
<keyword evidence="2" id="KW-0812">Transmembrane</keyword>
<dbReference type="AlphaFoldDB" id="A0ABD3B0C7"/>
<dbReference type="PANTHER" id="PTHR35165:SF1">
    <property type="entry name" value="OS04G0577375 PROTEIN"/>
    <property type="match status" value="1"/>
</dbReference>
<feature type="transmembrane region" description="Helical" evidence="2">
    <location>
        <begin position="30"/>
        <end position="51"/>
    </location>
</feature>
<keyword evidence="4" id="KW-1185">Reference proteome</keyword>
<dbReference type="Pfam" id="PF16594">
    <property type="entry name" value="ATP-synt_Z"/>
    <property type="match status" value="1"/>
</dbReference>
<evidence type="ECO:0000256" key="2">
    <source>
        <dbReference type="SAM" id="Phobius"/>
    </source>
</evidence>
<dbReference type="EMBL" id="JBJUIK010000001">
    <property type="protein sequence ID" value="KAL3536659.1"/>
    <property type="molecule type" value="Genomic_DNA"/>
</dbReference>
<organism evidence="3 4">
    <name type="scientific">Cinchona calisaya</name>
    <dbReference type="NCBI Taxonomy" id="153742"/>
    <lineage>
        <taxon>Eukaryota</taxon>
        <taxon>Viridiplantae</taxon>
        <taxon>Streptophyta</taxon>
        <taxon>Embryophyta</taxon>
        <taxon>Tracheophyta</taxon>
        <taxon>Spermatophyta</taxon>
        <taxon>Magnoliopsida</taxon>
        <taxon>eudicotyledons</taxon>
        <taxon>Gunneridae</taxon>
        <taxon>Pentapetalae</taxon>
        <taxon>asterids</taxon>
        <taxon>lamiids</taxon>
        <taxon>Gentianales</taxon>
        <taxon>Rubiaceae</taxon>
        <taxon>Cinchonoideae</taxon>
        <taxon>Cinchoneae</taxon>
        <taxon>Cinchona</taxon>
    </lineage>
</organism>
<accession>A0ABD3B0C7</accession>
<dbReference type="Proteomes" id="UP001630127">
    <property type="component" value="Unassembled WGS sequence"/>
</dbReference>
<name>A0ABD3B0C7_9GENT</name>
<dbReference type="InterPro" id="IPR032238">
    <property type="entry name" value="ATP-synth_Z"/>
</dbReference>
<evidence type="ECO:0000313" key="4">
    <source>
        <dbReference type="Proteomes" id="UP001630127"/>
    </source>
</evidence>
<comment type="caution">
    <text evidence="3">The sequence shown here is derived from an EMBL/GenBank/DDBJ whole genome shotgun (WGS) entry which is preliminary data.</text>
</comment>